<feature type="region of interest" description="Disordered" evidence="1">
    <location>
        <begin position="1"/>
        <end position="28"/>
    </location>
</feature>
<dbReference type="RefSeq" id="WP_090171919.1">
    <property type="nucleotide sequence ID" value="NZ_FOFB01000026.1"/>
</dbReference>
<organism evidence="2 3">
    <name type="scientific">Neolewinella agarilytica</name>
    <dbReference type="NCBI Taxonomy" id="478744"/>
    <lineage>
        <taxon>Bacteria</taxon>
        <taxon>Pseudomonadati</taxon>
        <taxon>Bacteroidota</taxon>
        <taxon>Saprospiria</taxon>
        <taxon>Saprospirales</taxon>
        <taxon>Lewinellaceae</taxon>
        <taxon>Neolewinella</taxon>
    </lineage>
</organism>
<dbReference type="STRING" id="478744.SAMN05444359_12642"/>
<protein>
    <submittedName>
        <fullName evidence="2">Uncharacterized protein</fullName>
    </submittedName>
</protein>
<dbReference type="InParanoid" id="A0A1H9LYQ1"/>
<name>A0A1H9LYQ1_9BACT</name>
<accession>A0A1H9LYQ1</accession>
<proteinExistence type="predicted"/>
<dbReference type="EMBL" id="FOFB01000026">
    <property type="protein sequence ID" value="SER16561.1"/>
    <property type="molecule type" value="Genomic_DNA"/>
</dbReference>
<dbReference type="Proteomes" id="UP000199021">
    <property type="component" value="Unassembled WGS sequence"/>
</dbReference>
<gene>
    <name evidence="2" type="ORF">SAMN05444359_12642</name>
</gene>
<evidence type="ECO:0000313" key="2">
    <source>
        <dbReference type="EMBL" id="SER16561.1"/>
    </source>
</evidence>
<evidence type="ECO:0000256" key="1">
    <source>
        <dbReference type="SAM" id="MobiDB-lite"/>
    </source>
</evidence>
<feature type="compositionally biased region" description="Pro residues" evidence="1">
    <location>
        <begin position="1"/>
        <end position="11"/>
    </location>
</feature>
<dbReference type="OrthoDB" id="9921709at2"/>
<evidence type="ECO:0000313" key="3">
    <source>
        <dbReference type="Proteomes" id="UP000199021"/>
    </source>
</evidence>
<sequence>MVQPTPTPPPDAAAKRKAKRGSKDRRSCDGKLKLAVRFHNHQLDGPWTIFSDTRFNRNFDAALAQLLGVIEKPKFKGKVAWAEIYDCSASRFGPTLATYKQGQWHYHNNH</sequence>
<reference evidence="3" key="1">
    <citation type="submission" date="2016-10" db="EMBL/GenBank/DDBJ databases">
        <authorList>
            <person name="Varghese N."/>
            <person name="Submissions S."/>
        </authorList>
    </citation>
    <scope>NUCLEOTIDE SEQUENCE [LARGE SCALE GENOMIC DNA]</scope>
    <source>
        <strain evidence="3">DSM 24740</strain>
    </source>
</reference>
<keyword evidence="3" id="KW-1185">Reference proteome</keyword>
<dbReference type="AlphaFoldDB" id="A0A1H9LYQ1"/>